<evidence type="ECO:0000256" key="2">
    <source>
        <dbReference type="ARBA" id="ARBA00004141"/>
    </source>
</evidence>
<evidence type="ECO:0000313" key="13">
    <source>
        <dbReference type="EMBL" id="PXF63203.1"/>
    </source>
</evidence>
<dbReference type="SUPFAM" id="SSF50156">
    <property type="entry name" value="PDZ domain-like"/>
    <property type="match status" value="2"/>
</dbReference>
<dbReference type="OrthoDB" id="9782003at2"/>
<evidence type="ECO:0000256" key="3">
    <source>
        <dbReference type="ARBA" id="ARBA00007931"/>
    </source>
</evidence>
<feature type="transmembrane region" description="Helical" evidence="11">
    <location>
        <begin position="98"/>
        <end position="122"/>
    </location>
</feature>
<dbReference type="PANTHER" id="PTHR42837:SF2">
    <property type="entry name" value="MEMBRANE METALLOPROTEASE ARASP2, CHLOROPLASTIC-RELATED"/>
    <property type="match status" value="1"/>
</dbReference>
<evidence type="ECO:0000313" key="14">
    <source>
        <dbReference type="Proteomes" id="UP000247689"/>
    </source>
</evidence>
<dbReference type="Gene3D" id="2.30.42.10">
    <property type="match status" value="2"/>
</dbReference>
<comment type="similarity">
    <text evidence="3 11">Belongs to the peptidase M50B family.</text>
</comment>
<dbReference type="PROSITE" id="PS50106">
    <property type="entry name" value="PDZ"/>
    <property type="match status" value="1"/>
</dbReference>
<dbReference type="Proteomes" id="UP000247689">
    <property type="component" value="Unassembled WGS sequence"/>
</dbReference>
<evidence type="ECO:0000256" key="10">
    <source>
        <dbReference type="ARBA" id="ARBA00023136"/>
    </source>
</evidence>
<dbReference type="CDD" id="cd23081">
    <property type="entry name" value="cpPDZ_EcRseP-like"/>
    <property type="match status" value="1"/>
</dbReference>
<keyword evidence="11" id="KW-0479">Metal-binding</keyword>
<reference evidence="13 14" key="1">
    <citation type="submission" date="2018-05" db="EMBL/GenBank/DDBJ databases">
        <title>Kangiella spongicola genome sequence.</title>
        <authorList>
            <person name="Maclea K.S."/>
            <person name="Goen A.E."/>
            <person name="Kelley C."/>
            <person name="Underriner A."/>
            <person name="Silverwood T."/>
            <person name="Trachtenberg A.M."/>
        </authorList>
    </citation>
    <scope>NUCLEOTIDE SEQUENCE [LARGE SCALE GENOMIC DNA]</scope>
    <source>
        <strain evidence="13 14">ATCC BAA-2076</strain>
    </source>
</reference>
<feature type="domain" description="PDZ" evidence="12">
    <location>
        <begin position="192"/>
        <end position="291"/>
    </location>
</feature>
<keyword evidence="7 11" id="KW-0862">Zinc</keyword>
<keyword evidence="5 11" id="KW-0812">Transmembrane</keyword>
<dbReference type="InterPro" id="IPR036034">
    <property type="entry name" value="PDZ_sf"/>
</dbReference>
<proteinExistence type="inferred from homology"/>
<dbReference type="EC" id="3.4.24.-" evidence="11"/>
<dbReference type="InterPro" id="IPR041489">
    <property type="entry name" value="PDZ_6"/>
</dbReference>
<evidence type="ECO:0000256" key="5">
    <source>
        <dbReference type="ARBA" id="ARBA00022692"/>
    </source>
</evidence>
<dbReference type="GO" id="GO:0006508">
    <property type="term" value="P:proteolysis"/>
    <property type="evidence" value="ECO:0007669"/>
    <property type="project" value="UniProtKB-KW"/>
</dbReference>
<dbReference type="InterPro" id="IPR001478">
    <property type="entry name" value="PDZ"/>
</dbReference>
<keyword evidence="10 11" id="KW-0472">Membrane</keyword>
<keyword evidence="14" id="KW-1185">Reference proteome</keyword>
<comment type="cofactor">
    <cofactor evidence="1 11">
        <name>Zn(2+)</name>
        <dbReference type="ChEBI" id="CHEBI:29105"/>
    </cofactor>
</comment>
<dbReference type="GO" id="GO:0004222">
    <property type="term" value="F:metalloendopeptidase activity"/>
    <property type="evidence" value="ECO:0007669"/>
    <property type="project" value="InterPro"/>
</dbReference>
<dbReference type="InterPro" id="IPR008915">
    <property type="entry name" value="Peptidase_M50"/>
</dbReference>
<sequence length="448" mass="48936">MITALWSIFGLLVLLGVLVTFHEWGHYWVAKKLGVKALRFSVGFGKPLWSRFNKHGTEFCIAPIPLGGYVKFVDEREGDVPEEDLPYAFNRQPVWKRILIVLAGPMANFLLAILIYAFVFMLGISVSKPFVNEVYPNTPAAKAGFPAKSEVLEVGGESVKSTQDTLFAFLDHIGDDKQLEVVVMPVGQDIQTITLDISQWQEPDEQKDLFKALGVDFGAYDGPAIIGMVAEGMPAEKAGIKVGDQIVSINGQDTPYWSLIGDMIEQNANTPITVTLLRDNQPLSLNLTPESREGVNGDSSGIIGVSAGFVGYNTIHYGFFEALGKGSQETWRMMERITSFLGKLVTGKLSVKNLGGPVGIAQGAGQTAQAGMVAFLLYLAMISVNLGFVNLLPIPMLDGGHLMYYLAELVRGKPVSERIMELGMRVGIILLLTLMAVALFFDIDRINQ</sequence>
<evidence type="ECO:0000256" key="7">
    <source>
        <dbReference type="ARBA" id="ARBA00022833"/>
    </source>
</evidence>
<dbReference type="PANTHER" id="PTHR42837">
    <property type="entry name" value="REGULATOR OF SIGMA-E PROTEASE RSEP"/>
    <property type="match status" value="1"/>
</dbReference>
<comment type="caution">
    <text evidence="13">The sequence shown here is derived from an EMBL/GenBank/DDBJ whole genome shotgun (WGS) entry which is preliminary data.</text>
</comment>
<gene>
    <name evidence="13" type="primary">rseP</name>
    <name evidence="13" type="ORF">DL796_07090</name>
</gene>
<evidence type="ECO:0000256" key="1">
    <source>
        <dbReference type="ARBA" id="ARBA00001947"/>
    </source>
</evidence>
<dbReference type="InterPro" id="IPR004387">
    <property type="entry name" value="Pept_M50_Zn"/>
</dbReference>
<evidence type="ECO:0000256" key="11">
    <source>
        <dbReference type="RuleBase" id="RU362031"/>
    </source>
</evidence>
<evidence type="ECO:0000256" key="6">
    <source>
        <dbReference type="ARBA" id="ARBA00022801"/>
    </source>
</evidence>
<dbReference type="AlphaFoldDB" id="A0A318D312"/>
<keyword evidence="4 13" id="KW-0645">Protease</keyword>
<feature type="transmembrane region" description="Helical" evidence="11">
    <location>
        <begin position="422"/>
        <end position="441"/>
    </location>
</feature>
<dbReference type="GO" id="GO:0046872">
    <property type="term" value="F:metal ion binding"/>
    <property type="evidence" value="ECO:0007669"/>
    <property type="project" value="UniProtKB-KW"/>
</dbReference>
<name>A0A318D312_9GAMM</name>
<evidence type="ECO:0000256" key="9">
    <source>
        <dbReference type="ARBA" id="ARBA00023049"/>
    </source>
</evidence>
<evidence type="ECO:0000259" key="12">
    <source>
        <dbReference type="PROSITE" id="PS50106"/>
    </source>
</evidence>
<accession>A0A318D312</accession>
<keyword evidence="9 11" id="KW-0482">Metalloprotease</keyword>
<dbReference type="NCBIfam" id="TIGR00054">
    <property type="entry name" value="RIP metalloprotease RseP"/>
    <property type="match status" value="1"/>
</dbReference>
<comment type="subcellular location">
    <subcellularLocation>
        <location evidence="2">Membrane</location>
        <topology evidence="2">Multi-pass membrane protein</topology>
    </subcellularLocation>
</comment>
<keyword evidence="8 11" id="KW-1133">Transmembrane helix</keyword>
<feature type="transmembrane region" description="Helical" evidence="11">
    <location>
        <begin position="375"/>
        <end position="396"/>
    </location>
</feature>
<dbReference type="Pfam" id="PF02163">
    <property type="entry name" value="Peptidase_M50"/>
    <property type="match status" value="1"/>
</dbReference>
<dbReference type="Pfam" id="PF17820">
    <property type="entry name" value="PDZ_6"/>
    <property type="match status" value="1"/>
</dbReference>
<protein>
    <recommendedName>
        <fullName evidence="11">Zinc metalloprotease</fullName>
        <ecNumber evidence="11">3.4.24.-</ecNumber>
    </recommendedName>
</protein>
<evidence type="ECO:0000256" key="8">
    <source>
        <dbReference type="ARBA" id="ARBA00022989"/>
    </source>
</evidence>
<dbReference type="GO" id="GO:0016020">
    <property type="term" value="C:membrane"/>
    <property type="evidence" value="ECO:0007669"/>
    <property type="project" value="UniProtKB-SubCell"/>
</dbReference>
<dbReference type="CDD" id="cd06163">
    <property type="entry name" value="S2P-M50_PDZ_RseP-like"/>
    <property type="match status" value="2"/>
</dbReference>
<dbReference type="RefSeq" id="WP_110201006.1">
    <property type="nucleotide sequence ID" value="NZ_QICH01000002.1"/>
</dbReference>
<dbReference type="SMART" id="SM00228">
    <property type="entry name" value="PDZ"/>
    <property type="match status" value="2"/>
</dbReference>
<organism evidence="13 14">
    <name type="scientific">Kangiella spongicola</name>
    <dbReference type="NCBI Taxonomy" id="796379"/>
    <lineage>
        <taxon>Bacteria</taxon>
        <taxon>Pseudomonadati</taxon>
        <taxon>Pseudomonadota</taxon>
        <taxon>Gammaproteobacteria</taxon>
        <taxon>Kangiellales</taxon>
        <taxon>Kangiellaceae</taxon>
        <taxon>Kangiella</taxon>
    </lineage>
</organism>
<dbReference type="EMBL" id="QICH01000002">
    <property type="protein sequence ID" value="PXF63203.1"/>
    <property type="molecule type" value="Genomic_DNA"/>
</dbReference>
<evidence type="ECO:0000256" key="4">
    <source>
        <dbReference type="ARBA" id="ARBA00022670"/>
    </source>
</evidence>
<keyword evidence="6 11" id="KW-0378">Hydrolase</keyword>